<dbReference type="EMBL" id="JBHSMT010000029">
    <property type="protein sequence ID" value="MFC5475910.1"/>
    <property type="molecule type" value="Genomic_DNA"/>
</dbReference>
<dbReference type="RefSeq" id="WP_378999638.1">
    <property type="nucleotide sequence ID" value="NZ_JBHSMT010000029.1"/>
</dbReference>
<organism evidence="3 4">
    <name type="scientific">Paraherbaspirillum soli</name>
    <dbReference type="NCBI Taxonomy" id="631222"/>
    <lineage>
        <taxon>Bacteria</taxon>
        <taxon>Pseudomonadati</taxon>
        <taxon>Pseudomonadota</taxon>
        <taxon>Betaproteobacteria</taxon>
        <taxon>Burkholderiales</taxon>
        <taxon>Oxalobacteraceae</taxon>
        <taxon>Paraherbaspirillum</taxon>
    </lineage>
</organism>
<evidence type="ECO:0000313" key="4">
    <source>
        <dbReference type="Proteomes" id="UP001596045"/>
    </source>
</evidence>
<keyword evidence="1" id="KW-1133">Transmembrane helix</keyword>
<reference evidence="4" key="1">
    <citation type="journal article" date="2019" name="Int. J. Syst. Evol. Microbiol.">
        <title>The Global Catalogue of Microorganisms (GCM) 10K type strain sequencing project: providing services to taxonomists for standard genome sequencing and annotation.</title>
        <authorList>
            <consortium name="The Broad Institute Genomics Platform"/>
            <consortium name="The Broad Institute Genome Sequencing Center for Infectious Disease"/>
            <person name="Wu L."/>
            <person name="Ma J."/>
        </authorList>
    </citation>
    <scope>NUCLEOTIDE SEQUENCE [LARGE SCALE GENOMIC DNA]</scope>
    <source>
        <strain evidence="4">JCM 17066</strain>
    </source>
</reference>
<name>A0ABW0MCX6_9BURK</name>
<keyword evidence="1" id="KW-0472">Membrane</keyword>
<feature type="signal peptide" evidence="2">
    <location>
        <begin position="1"/>
        <end position="27"/>
    </location>
</feature>
<feature type="chain" id="PRO_5046713921" evidence="2">
    <location>
        <begin position="28"/>
        <end position="203"/>
    </location>
</feature>
<sequence length="203" mass="22410">MNQLKRLIGFFSSVITLVLISFSPAHAAVSFLPPFILQAKRDVEVAGTLVLGVIVAGTVFFWLRIVINGGSDSAENAFQFRTWDEPNHVQQDISDDVVDPDVVADFFDHDGSSFQDEHEAAVASWEDGFEAQLLRQDAGEYVAHEFVGSQFAADSGVPVDVDASDERHSRHEEYVDWLDSPEGDVVDVETALEVLETEKVARV</sequence>
<keyword evidence="1" id="KW-0812">Transmembrane</keyword>
<accession>A0ABW0MCX6</accession>
<protein>
    <submittedName>
        <fullName evidence="3">Uncharacterized protein</fullName>
    </submittedName>
</protein>
<dbReference type="Proteomes" id="UP001596045">
    <property type="component" value="Unassembled WGS sequence"/>
</dbReference>
<proteinExistence type="predicted"/>
<evidence type="ECO:0000313" key="3">
    <source>
        <dbReference type="EMBL" id="MFC5475910.1"/>
    </source>
</evidence>
<feature type="transmembrane region" description="Helical" evidence="1">
    <location>
        <begin position="43"/>
        <end position="63"/>
    </location>
</feature>
<keyword evidence="4" id="KW-1185">Reference proteome</keyword>
<gene>
    <name evidence="3" type="ORF">ACFPM8_18270</name>
</gene>
<keyword evidence="2" id="KW-0732">Signal</keyword>
<comment type="caution">
    <text evidence="3">The sequence shown here is derived from an EMBL/GenBank/DDBJ whole genome shotgun (WGS) entry which is preliminary data.</text>
</comment>
<evidence type="ECO:0000256" key="2">
    <source>
        <dbReference type="SAM" id="SignalP"/>
    </source>
</evidence>
<evidence type="ECO:0000256" key="1">
    <source>
        <dbReference type="SAM" id="Phobius"/>
    </source>
</evidence>